<name>A0A347WGY2_9PROT</name>
<dbReference type="GeneID" id="98314825"/>
<dbReference type="Proteomes" id="UP000264120">
    <property type="component" value="Plasmid unnamed3"/>
</dbReference>
<dbReference type="KEGG" id="ksc:CD178_03381"/>
<keyword evidence="2" id="KW-1185">Reference proteome</keyword>
<protein>
    <submittedName>
        <fullName evidence="1">Uncharacterized protein</fullName>
    </submittedName>
</protein>
<evidence type="ECO:0000313" key="2">
    <source>
        <dbReference type="Proteomes" id="UP000264120"/>
    </source>
</evidence>
<dbReference type="EMBL" id="CP023039">
    <property type="protein sequence ID" value="AXY24125.1"/>
    <property type="molecule type" value="Genomic_DNA"/>
</dbReference>
<sequence length="60" mass="6605">MKAFLNSPLFRDIKDGLGALFTILCLVVAMLFICVGPSFLAGITEDGPIRDTHRFVVARH</sequence>
<keyword evidence="1" id="KW-0614">Plasmid</keyword>
<accession>A0A347WGY2</accession>
<geneLocation type="plasmid" evidence="1 2">
    <name>unnamed3</name>
</geneLocation>
<evidence type="ECO:0000313" key="1">
    <source>
        <dbReference type="EMBL" id="AXY24125.1"/>
    </source>
</evidence>
<dbReference type="RefSeq" id="WP_007396069.1">
    <property type="nucleotide sequence ID" value="NZ_CP023039.1"/>
</dbReference>
<reference evidence="1 2" key="1">
    <citation type="submission" date="2017-08" db="EMBL/GenBank/DDBJ databases">
        <title>Complete genome sequence of Gluconacetobacter saccharivorans CV1 isolated from Fermented Vinegar.</title>
        <authorList>
            <person name="Kim S.-Y."/>
        </authorList>
    </citation>
    <scope>NUCLEOTIDE SEQUENCE [LARGE SCALE GENOMIC DNA]</scope>
    <source>
        <strain evidence="1 2">CV1</strain>
        <plasmid evidence="1 2">unnamed3</plasmid>
    </source>
</reference>
<organism evidence="1 2">
    <name type="scientific">Komagataeibacter saccharivorans</name>
    <dbReference type="NCBI Taxonomy" id="265959"/>
    <lineage>
        <taxon>Bacteria</taxon>
        <taxon>Pseudomonadati</taxon>
        <taxon>Pseudomonadota</taxon>
        <taxon>Alphaproteobacteria</taxon>
        <taxon>Acetobacterales</taxon>
        <taxon>Acetobacteraceae</taxon>
        <taxon>Komagataeibacter</taxon>
    </lineage>
</organism>
<dbReference type="AlphaFoldDB" id="A0A347WGY2"/>
<dbReference type="OrthoDB" id="9971064at2"/>
<gene>
    <name evidence="1" type="ORF">CD178_03381</name>
</gene>
<proteinExistence type="predicted"/>